<dbReference type="PROSITE" id="PS51257">
    <property type="entry name" value="PROKAR_LIPOPROTEIN"/>
    <property type="match status" value="1"/>
</dbReference>
<keyword evidence="4" id="KW-1185">Reference proteome</keyword>
<comment type="caution">
    <text evidence="3">The sequence shown here is derived from an EMBL/GenBank/DDBJ whole genome shotgun (WGS) entry which is preliminary data.</text>
</comment>
<sequence>MKILLRTTVTFAAVGLLAACNNTTVTQNTSTATSSSSSSSASSGSSSSGGSTSSSTSSAPSSTSTSAPSAGSKVSGDTIAGQIRTGIQGQAGVKFKEGRRDASGNLRTSTTGTANGEFAIKDPLTGKYNDTSSRMENTVVIDGVAYGYYRNAKMWVKAGDNPSALELSFKTAYTAQLCKLDPRVVAEMVAGGQGESKGEADVDGVKATHYAVTNTVAQLMQKQVNGMKQHGCDVLAVPSNQTSYDSTIKRDGTKSYTLDVYLDPHGKLVRYDEPTGGTSTSRTSITYTDWGATVNPTAPADAKTFDEARSKATGSGSASPTSGSSAA</sequence>
<evidence type="ECO:0000256" key="1">
    <source>
        <dbReference type="SAM" id="MobiDB-lite"/>
    </source>
</evidence>
<proteinExistence type="predicted"/>
<reference evidence="3 4" key="1">
    <citation type="submission" date="2018-08" db="EMBL/GenBank/DDBJ databases">
        <title>Sequencing the genomes of 1000 actinobacteria strains.</title>
        <authorList>
            <person name="Klenk H.-P."/>
        </authorList>
    </citation>
    <scope>NUCLEOTIDE SEQUENCE [LARGE SCALE GENOMIC DNA]</scope>
    <source>
        <strain evidence="3 4">DSM 22967</strain>
    </source>
</reference>
<feature type="chain" id="PRO_5039386332" description="Lipoprotein" evidence="2">
    <location>
        <begin position="19"/>
        <end position="327"/>
    </location>
</feature>
<evidence type="ECO:0000313" key="4">
    <source>
        <dbReference type="Proteomes" id="UP000256253"/>
    </source>
</evidence>
<organism evidence="3 4">
    <name type="scientific">Calidifontibacter indicus</name>
    <dbReference type="NCBI Taxonomy" id="419650"/>
    <lineage>
        <taxon>Bacteria</taxon>
        <taxon>Bacillati</taxon>
        <taxon>Actinomycetota</taxon>
        <taxon>Actinomycetes</taxon>
        <taxon>Micrococcales</taxon>
        <taxon>Dermacoccaceae</taxon>
        <taxon>Calidifontibacter</taxon>
    </lineage>
</organism>
<evidence type="ECO:0000313" key="3">
    <source>
        <dbReference type="EMBL" id="REF32147.1"/>
    </source>
</evidence>
<feature type="region of interest" description="Disordered" evidence="1">
    <location>
        <begin position="90"/>
        <end position="131"/>
    </location>
</feature>
<feature type="compositionally biased region" description="Low complexity" evidence="1">
    <location>
        <begin position="29"/>
        <end position="72"/>
    </location>
</feature>
<keyword evidence="2" id="KW-0732">Signal</keyword>
<name>A0A3D9US58_9MICO</name>
<dbReference type="RefSeq" id="WP_115923894.1">
    <property type="nucleotide sequence ID" value="NZ_QTUA01000001.1"/>
</dbReference>
<feature type="compositionally biased region" description="Low complexity" evidence="1">
    <location>
        <begin position="311"/>
        <end position="327"/>
    </location>
</feature>
<protein>
    <recommendedName>
        <fullName evidence="5">Lipoprotein</fullName>
    </recommendedName>
</protein>
<dbReference type="EMBL" id="QTUA01000001">
    <property type="protein sequence ID" value="REF32147.1"/>
    <property type="molecule type" value="Genomic_DNA"/>
</dbReference>
<dbReference type="Gene3D" id="2.50.20.20">
    <property type="match status" value="1"/>
</dbReference>
<feature type="signal peptide" evidence="2">
    <location>
        <begin position="1"/>
        <end position="18"/>
    </location>
</feature>
<feature type="region of interest" description="Disordered" evidence="1">
    <location>
        <begin position="27"/>
        <end position="76"/>
    </location>
</feature>
<evidence type="ECO:0008006" key="5">
    <source>
        <dbReference type="Google" id="ProtNLM"/>
    </source>
</evidence>
<gene>
    <name evidence="3" type="ORF">DFJ65_3244</name>
</gene>
<feature type="region of interest" description="Disordered" evidence="1">
    <location>
        <begin position="290"/>
        <end position="327"/>
    </location>
</feature>
<feature type="compositionally biased region" description="Polar residues" evidence="1">
    <location>
        <begin position="105"/>
        <end position="114"/>
    </location>
</feature>
<dbReference type="Proteomes" id="UP000256253">
    <property type="component" value="Unassembled WGS sequence"/>
</dbReference>
<dbReference type="OrthoDB" id="3427828at2"/>
<evidence type="ECO:0000256" key="2">
    <source>
        <dbReference type="SAM" id="SignalP"/>
    </source>
</evidence>
<accession>A0A3D9US58</accession>
<dbReference type="AlphaFoldDB" id="A0A3D9US58"/>